<keyword evidence="4" id="KW-1185">Reference proteome</keyword>
<feature type="domain" description="HTH cro/C1-type" evidence="2">
    <location>
        <begin position="95"/>
        <end position="145"/>
    </location>
</feature>
<dbReference type="PROSITE" id="PS50943">
    <property type="entry name" value="HTH_CROC1"/>
    <property type="match status" value="1"/>
</dbReference>
<dbReference type="EMBL" id="WOEY01000026">
    <property type="protein sequence ID" value="NPT41004.1"/>
    <property type="molecule type" value="Genomic_DNA"/>
</dbReference>
<sequence>MRSQPAAPRGSLHSRLPSTTPDDVMQPIGVHRRRQVCWSKGPPSSRLLPNMTEDAVSDEIEESTTFRDVSRCFVEALRRSMRVASEDEDGALDALSQTQLAERAGMGRSTLAKYLGGRSDETPANPDLDIICRLADSVGVPPAILLMRPQDWASLGSGMLTFQQAMRDSTFTALAAELQGMDSTTSQRVAEAALRIGRLLNTVEDERDAKVSQEVRDFRHATKMSISTTAASIPFRIDGVTTSHLPALLTVCSILGTTNARLTQ</sequence>
<evidence type="ECO:0000313" key="4">
    <source>
        <dbReference type="Proteomes" id="UP000652198"/>
    </source>
</evidence>
<evidence type="ECO:0000313" key="3">
    <source>
        <dbReference type="EMBL" id="NPT41004.1"/>
    </source>
</evidence>
<dbReference type="CDD" id="cd00093">
    <property type="entry name" value="HTH_XRE"/>
    <property type="match status" value="1"/>
</dbReference>
<proteinExistence type="predicted"/>
<evidence type="ECO:0000256" key="1">
    <source>
        <dbReference type="SAM" id="MobiDB-lite"/>
    </source>
</evidence>
<reference evidence="3 4" key="1">
    <citation type="submission" date="2019-11" db="EMBL/GenBank/DDBJ databases">
        <title>Metabolism of dissolved organic matter in forest soils.</title>
        <authorList>
            <person name="Cyle K.T."/>
            <person name="Wilhelm R.C."/>
            <person name="Martinez C.E."/>
        </authorList>
    </citation>
    <scope>NUCLEOTIDE SEQUENCE [LARGE SCALE GENOMIC DNA]</scope>
    <source>
        <strain evidence="3 4">1N</strain>
    </source>
</reference>
<dbReference type="SUPFAM" id="SSF47413">
    <property type="entry name" value="lambda repressor-like DNA-binding domains"/>
    <property type="match status" value="1"/>
</dbReference>
<dbReference type="InterPro" id="IPR010982">
    <property type="entry name" value="Lambda_DNA-bd_dom_sf"/>
</dbReference>
<name>A0ABX2BJ83_9BURK</name>
<gene>
    <name evidence="3" type="ORF">GNZ12_06660</name>
</gene>
<accession>A0ABX2BJ83</accession>
<dbReference type="Gene3D" id="1.10.260.40">
    <property type="entry name" value="lambda repressor-like DNA-binding domains"/>
    <property type="match status" value="1"/>
</dbReference>
<protein>
    <submittedName>
        <fullName evidence="3">Helix-turn-helix domain-containing protein</fullName>
    </submittedName>
</protein>
<feature type="region of interest" description="Disordered" evidence="1">
    <location>
        <begin position="1"/>
        <end position="28"/>
    </location>
</feature>
<dbReference type="InterPro" id="IPR001387">
    <property type="entry name" value="Cro/C1-type_HTH"/>
</dbReference>
<dbReference type="Pfam" id="PF01381">
    <property type="entry name" value="HTH_3"/>
    <property type="match status" value="1"/>
</dbReference>
<evidence type="ECO:0000259" key="2">
    <source>
        <dbReference type="PROSITE" id="PS50943"/>
    </source>
</evidence>
<dbReference type="SMART" id="SM00530">
    <property type="entry name" value="HTH_XRE"/>
    <property type="match status" value="1"/>
</dbReference>
<comment type="caution">
    <text evidence="3">The sequence shown here is derived from an EMBL/GenBank/DDBJ whole genome shotgun (WGS) entry which is preliminary data.</text>
</comment>
<organism evidence="3 4">
    <name type="scientific">Paraburkholderia solitsugae</name>
    <dbReference type="NCBI Taxonomy" id="2675748"/>
    <lineage>
        <taxon>Bacteria</taxon>
        <taxon>Pseudomonadati</taxon>
        <taxon>Pseudomonadota</taxon>
        <taxon>Betaproteobacteria</taxon>
        <taxon>Burkholderiales</taxon>
        <taxon>Burkholderiaceae</taxon>
        <taxon>Paraburkholderia</taxon>
    </lineage>
</organism>
<dbReference type="Proteomes" id="UP000652198">
    <property type="component" value="Unassembled WGS sequence"/>
</dbReference>